<protein>
    <submittedName>
        <fullName evidence="2">Uncharacterized protein</fullName>
    </submittedName>
</protein>
<evidence type="ECO:0000313" key="3">
    <source>
        <dbReference type="Proteomes" id="UP001465755"/>
    </source>
</evidence>
<organism evidence="2 3">
    <name type="scientific">Symbiochloris irregularis</name>
    <dbReference type="NCBI Taxonomy" id="706552"/>
    <lineage>
        <taxon>Eukaryota</taxon>
        <taxon>Viridiplantae</taxon>
        <taxon>Chlorophyta</taxon>
        <taxon>core chlorophytes</taxon>
        <taxon>Trebouxiophyceae</taxon>
        <taxon>Trebouxiales</taxon>
        <taxon>Trebouxiaceae</taxon>
        <taxon>Symbiochloris</taxon>
    </lineage>
</organism>
<feature type="region of interest" description="Disordered" evidence="1">
    <location>
        <begin position="51"/>
        <end position="77"/>
    </location>
</feature>
<dbReference type="EMBL" id="JALJOQ010000053">
    <property type="protein sequence ID" value="KAK9804105.1"/>
    <property type="molecule type" value="Genomic_DNA"/>
</dbReference>
<name>A0AAW1P319_9CHLO</name>
<reference evidence="2 3" key="1">
    <citation type="journal article" date="2024" name="Nat. Commun.">
        <title>Phylogenomics reveals the evolutionary origins of lichenization in chlorophyte algae.</title>
        <authorList>
            <person name="Puginier C."/>
            <person name="Libourel C."/>
            <person name="Otte J."/>
            <person name="Skaloud P."/>
            <person name="Haon M."/>
            <person name="Grisel S."/>
            <person name="Petersen M."/>
            <person name="Berrin J.G."/>
            <person name="Delaux P.M."/>
            <person name="Dal Grande F."/>
            <person name="Keller J."/>
        </authorList>
    </citation>
    <scope>NUCLEOTIDE SEQUENCE [LARGE SCALE GENOMIC DNA]</scope>
    <source>
        <strain evidence="2 3">SAG 2036</strain>
    </source>
</reference>
<evidence type="ECO:0000313" key="2">
    <source>
        <dbReference type="EMBL" id="KAK9804105.1"/>
    </source>
</evidence>
<comment type="caution">
    <text evidence="2">The sequence shown here is derived from an EMBL/GenBank/DDBJ whole genome shotgun (WGS) entry which is preliminary data.</text>
</comment>
<dbReference type="AlphaFoldDB" id="A0AAW1P319"/>
<gene>
    <name evidence="2" type="ORF">WJX73_007879</name>
</gene>
<dbReference type="Proteomes" id="UP001465755">
    <property type="component" value="Unassembled WGS sequence"/>
</dbReference>
<evidence type="ECO:0000256" key="1">
    <source>
        <dbReference type="SAM" id="MobiDB-lite"/>
    </source>
</evidence>
<accession>A0AAW1P319</accession>
<sequence length="142" mass="15942">MLTSAFKPTRPLLSKQASTFSDLPSTGICSPGSGHRLKRRFARRQVLCPQPTLEATSGRQESEAERTTLPAEQSHSATLLMVPEQREYCPKGFEERACLLAGRAKWAEDLGDAELIEDDRLRCREALWFAHVCLCLHESSRL</sequence>
<keyword evidence="3" id="KW-1185">Reference proteome</keyword>
<proteinExistence type="predicted"/>